<evidence type="ECO:0000256" key="1">
    <source>
        <dbReference type="ARBA" id="ARBA00008542"/>
    </source>
</evidence>
<evidence type="ECO:0000259" key="2">
    <source>
        <dbReference type="Pfam" id="PF01965"/>
    </source>
</evidence>
<dbReference type="Gene3D" id="3.40.50.880">
    <property type="match status" value="1"/>
</dbReference>
<dbReference type="InterPro" id="IPR002818">
    <property type="entry name" value="DJ-1/PfpI"/>
</dbReference>
<organism evidence="3 4">
    <name type="scientific">Cellulosimicrobium cellulans</name>
    <name type="common">Arthrobacter luteus</name>
    <dbReference type="NCBI Taxonomy" id="1710"/>
    <lineage>
        <taxon>Bacteria</taxon>
        <taxon>Bacillati</taxon>
        <taxon>Actinomycetota</taxon>
        <taxon>Actinomycetes</taxon>
        <taxon>Micrococcales</taxon>
        <taxon>Promicromonosporaceae</taxon>
        <taxon>Cellulosimicrobium</taxon>
    </lineage>
</organism>
<comment type="similarity">
    <text evidence="1">Belongs to the peptidase C56 family.</text>
</comment>
<dbReference type="PANTHER" id="PTHR42733">
    <property type="entry name" value="DJ-1 PROTEIN"/>
    <property type="match status" value="1"/>
</dbReference>
<dbReference type="Proteomes" id="UP000316659">
    <property type="component" value="Unassembled WGS sequence"/>
</dbReference>
<dbReference type="PANTHER" id="PTHR42733:SF2">
    <property type="entry name" value="DJ-1_THIJ_PFPI FAMILY PROTEIN"/>
    <property type="match status" value="1"/>
</dbReference>
<name>A0A4Y4DV12_CELCE</name>
<dbReference type="AlphaFoldDB" id="A0A4Y4DV12"/>
<dbReference type="EMBL" id="BJNZ01000002">
    <property type="protein sequence ID" value="GED08487.1"/>
    <property type="molecule type" value="Genomic_DNA"/>
</dbReference>
<accession>A0A4Y4DV12</accession>
<comment type="caution">
    <text evidence="3">The sequence shown here is derived from an EMBL/GenBank/DDBJ whole genome shotgun (WGS) entry which is preliminary data.</text>
</comment>
<dbReference type="RefSeq" id="WP_255318584.1">
    <property type="nucleotide sequence ID" value="NZ_BJNZ01000002.1"/>
</dbReference>
<evidence type="ECO:0000313" key="3">
    <source>
        <dbReference type="EMBL" id="GED08487.1"/>
    </source>
</evidence>
<dbReference type="SUPFAM" id="SSF52317">
    <property type="entry name" value="Class I glutamine amidotransferase-like"/>
    <property type="match status" value="1"/>
</dbReference>
<sequence>MVHRGHGIDHPCSPEHFFARDLPIALVCHGAQVPAVYGLLKGRRTACFPPITGDMENAGATVVDAPYVVDGNLVSCRGWPDMPQFGRVLMQVFDGSLGKAAA</sequence>
<gene>
    <name evidence="3" type="ORF">CCE02nite_04860</name>
</gene>
<dbReference type="InterPro" id="IPR006286">
    <property type="entry name" value="C56_PfpI-like"/>
</dbReference>
<feature type="domain" description="DJ-1/PfpI" evidence="2">
    <location>
        <begin position="16"/>
        <end position="90"/>
    </location>
</feature>
<proteinExistence type="inferred from homology"/>
<dbReference type="InterPro" id="IPR029062">
    <property type="entry name" value="Class_I_gatase-like"/>
</dbReference>
<evidence type="ECO:0000313" key="4">
    <source>
        <dbReference type="Proteomes" id="UP000316659"/>
    </source>
</evidence>
<protein>
    <recommendedName>
        <fullName evidence="2">DJ-1/PfpI domain-containing protein</fullName>
    </recommendedName>
</protein>
<dbReference type="Pfam" id="PF01965">
    <property type="entry name" value="DJ-1_PfpI"/>
    <property type="match status" value="1"/>
</dbReference>
<reference evidence="3 4" key="1">
    <citation type="submission" date="2019-06" db="EMBL/GenBank/DDBJ databases">
        <title>Whole genome shotgun sequence of Cellulosimicrobium cellulans NBRC 15516.</title>
        <authorList>
            <person name="Hosoyama A."/>
            <person name="Uohara A."/>
            <person name="Ohji S."/>
            <person name="Ichikawa N."/>
        </authorList>
    </citation>
    <scope>NUCLEOTIDE SEQUENCE [LARGE SCALE GENOMIC DNA]</scope>
    <source>
        <strain evidence="3 4">NBRC 15516</strain>
    </source>
</reference>